<dbReference type="Proteomes" id="UP001056120">
    <property type="component" value="Linkage Group LG06"/>
</dbReference>
<gene>
    <name evidence="1" type="ORF">L1987_18922</name>
</gene>
<proteinExistence type="predicted"/>
<name>A0ACB9J3M4_9ASTR</name>
<evidence type="ECO:0000313" key="1">
    <source>
        <dbReference type="EMBL" id="KAI3814175.1"/>
    </source>
</evidence>
<reference evidence="1 2" key="2">
    <citation type="journal article" date="2022" name="Mol. Ecol. Resour.">
        <title>The genomes of chicory, endive, great burdock and yacon provide insights into Asteraceae paleo-polyploidization history and plant inulin production.</title>
        <authorList>
            <person name="Fan W."/>
            <person name="Wang S."/>
            <person name="Wang H."/>
            <person name="Wang A."/>
            <person name="Jiang F."/>
            <person name="Liu H."/>
            <person name="Zhao H."/>
            <person name="Xu D."/>
            <person name="Zhang Y."/>
        </authorList>
    </citation>
    <scope>NUCLEOTIDE SEQUENCE [LARGE SCALE GENOMIC DNA]</scope>
    <source>
        <strain evidence="2">cv. Yunnan</strain>
        <tissue evidence="1">Leaves</tissue>
    </source>
</reference>
<reference evidence="2" key="1">
    <citation type="journal article" date="2022" name="Mol. Ecol. Resour.">
        <title>The genomes of chicory, endive, great burdock and yacon provide insights into Asteraceae palaeo-polyploidization history and plant inulin production.</title>
        <authorList>
            <person name="Fan W."/>
            <person name="Wang S."/>
            <person name="Wang H."/>
            <person name="Wang A."/>
            <person name="Jiang F."/>
            <person name="Liu H."/>
            <person name="Zhao H."/>
            <person name="Xu D."/>
            <person name="Zhang Y."/>
        </authorList>
    </citation>
    <scope>NUCLEOTIDE SEQUENCE [LARGE SCALE GENOMIC DNA]</scope>
    <source>
        <strain evidence="2">cv. Yunnan</strain>
    </source>
</reference>
<evidence type="ECO:0000313" key="2">
    <source>
        <dbReference type="Proteomes" id="UP001056120"/>
    </source>
</evidence>
<dbReference type="EMBL" id="CM042023">
    <property type="protein sequence ID" value="KAI3814175.1"/>
    <property type="molecule type" value="Genomic_DNA"/>
</dbReference>
<accession>A0ACB9J3M4</accession>
<comment type="caution">
    <text evidence="1">The sequence shown here is derived from an EMBL/GenBank/DDBJ whole genome shotgun (WGS) entry which is preliminary data.</text>
</comment>
<protein>
    <submittedName>
        <fullName evidence="1">Uncharacterized protein</fullName>
    </submittedName>
</protein>
<keyword evidence="2" id="KW-1185">Reference proteome</keyword>
<organism evidence="1 2">
    <name type="scientific">Smallanthus sonchifolius</name>
    <dbReference type="NCBI Taxonomy" id="185202"/>
    <lineage>
        <taxon>Eukaryota</taxon>
        <taxon>Viridiplantae</taxon>
        <taxon>Streptophyta</taxon>
        <taxon>Embryophyta</taxon>
        <taxon>Tracheophyta</taxon>
        <taxon>Spermatophyta</taxon>
        <taxon>Magnoliopsida</taxon>
        <taxon>eudicotyledons</taxon>
        <taxon>Gunneridae</taxon>
        <taxon>Pentapetalae</taxon>
        <taxon>asterids</taxon>
        <taxon>campanulids</taxon>
        <taxon>Asterales</taxon>
        <taxon>Asteraceae</taxon>
        <taxon>Asteroideae</taxon>
        <taxon>Heliantheae alliance</taxon>
        <taxon>Millerieae</taxon>
        <taxon>Smallanthus</taxon>
    </lineage>
</organism>
<sequence>MRHSPGKRKRQDITFRAKACQSPAQHAKGSSMLIAAARSASLKQSTADPACLAPSAGCGFVNLWSNVLV</sequence>